<dbReference type="SUPFAM" id="SSF54637">
    <property type="entry name" value="Thioesterase/thiol ester dehydrase-isomerase"/>
    <property type="match status" value="1"/>
</dbReference>
<evidence type="ECO:0000313" key="3">
    <source>
        <dbReference type="EMBL" id="MFC6868132.1"/>
    </source>
</evidence>
<evidence type="ECO:0000259" key="2">
    <source>
        <dbReference type="Pfam" id="PF01575"/>
    </source>
</evidence>
<dbReference type="PANTHER" id="PTHR43841">
    <property type="entry name" value="3-HYDROXYACYL-THIOESTER DEHYDRATASE HTDX-RELATED"/>
    <property type="match status" value="1"/>
</dbReference>
<dbReference type="Proteomes" id="UP001596337">
    <property type="component" value="Unassembled WGS sequence"/>
</dbReference>
<dbReference type="Gene3D" id="3.10.129.10">
    <property type="entry name" value="Hotdog Thioesterase"/>
    <property type="match status" value="1"/>
</dbReference>
<protein>
    <submittedName>
        <fullName evidence="3">MaoC/PaaZ C-terminal domain-containing protein</fullName>
    </submittedName>
</protein>
<proteinExistence type="inferred from homology"/>
<accession>A0ABW2C0B1</accession>
<evidence type="ECO:0000313" key="4">
    <source>
        <dbReference type="Proteomes" id="UP001596337"/>
    </source>
</evidence>
<dbReference type="InterPro" id="IPR002539">
    <property type="entry name" value="MaoC-like_dom"/>
</dbReference>
<dbReference type="InterPro" id="IPR029069">
    <property type="entry name" value="HotDog_dom_sf"/>
</dbReference>
<comment type="similarity">
    <text evidence="1">Belongs to the enoyl-CoA hydratase/isomerase family.</text>
</comment>
<dbReference type="EMBL" id="JBHSXX010000001">
    <property type="protein sequence ID" value="MFC6868132.1"/>
    <property type="molecule type" value="Genomic_DNA"/>
</dbReference>
<organism evidence="3 4">
    <name type="scientific">Haloechinothrix salitolerans</name>
    <dbReference type="NCBI Taxonomy" id="926830"/>
    <lineage>
        <taxon>Bacteria</taxon>
        <taxon>Bacillati</taxon>
        <taxon>Actinomycetota</taxon>
        <taxon>Actinomycetes</taxon>
        <taxon>Pseudonocardiales</taxon>
        <taxon>Pseudonocardiaceae</taxon>
        <taxon>Haloechinothrix</taxon>
    </lineage>
</organism>
<evidence type="ECO:0000256" key="1">
    <source>
        <dbReference type="ARBA" id="ARBA00005254"/>
    </source>
</evidence>
<feature type="domain" description="MaoC-like" evidence="2">
    <location>
        <begin position="18"/>
        <end position="107"/>
    </location>
</feature>
<reference evidence="4" key="1">
    <citation type="journal article" date="2019" name="Int. J. Syst. Evol. Microbiol.">
        <title>The Global Catalogue of Microorganisms (GCM) 10K type strain sequencing project: providing services to taxonomists for standard genome sequencing and annotation.</title>
        <authorList>
            <consortium name="The Broad Institute Genomics Platform"/>
            <consortium name="The Broad Institute Genome Sequencing Center for Infectious Disease"/>
            <person name="Wu L."/>
            <person name="Ma J."/>
        </authorList>
    </citation>
    <scope>NUCLEOTIDE SEQUENCE [LARGE SCALE GENOMIC DNA]</scope>
    <source>
        <strain evidence="4">KCTC 32255</strain>
    </source>
</reference>
<sequence>MRRAELTVGAVLPELRVAPVSRTTLALFAGGSGDHNTVHIDIDAARRVGYHDVFAHGMLSMAYLGRMLTSWTTQDRIRSLRARFTAVTPVGASPVCTGIVTAINEHGGETTATITLEITLADGTTTVTGEAVVALN</sequence>
<keyword evidence="4" id="KW-1185">Reference proteome</keyword>
<dbReference type="RefSeq" id="WP_345404739.1">
    <property type="nucleotide sequence ID" value="NZ_BAABLA010000118.1"/>
</dbReference>
<comment type="caution">
    <text evidence="3">The sequence shown here is derived from an EMBL/GenBank/DDBJ whole genome shotgun (WGS) entry which is preliminary data.</text>
</comment>
<name>A0ABW2C0B1_9PSEU</name>
<gene>
    <name evidence="3" type="ORF">ACFQGD_13370</name>
</gene>
<dbReference type="Pfam" id="PF01575">
    <property type="entry name" value="MaoC_dehydratas"/>
    <property type="match status" value="1"/>
</dbReference>
<dbReference type="PANTHER" id="PTHR43841:SF3">
    <property type="entry name" value="(3R)-HYDROXYACYL-ACP DEHYDRATASE SUBUNIT HADB"/>
    <property type="match status" value="1"/>
</dbReference>